<proteinExistence type="predicted"/>
<gene>
    <name evidence="3" type="ORF">BDD16_001386</name>
</gene>
<keyword evidence="1" id="KW-0732">Signal</keyword>
<evidence type="ECO:0000313" key="3">
    <source>
        <dbReference type="EMBL" id="NYG32400.1"/>
    </source>
</evidence>
<reference evidence="3 4" key="1">
    <citation type="submission" date="2020-07" db="EMBL/GenBank/DDBJ databases">
        <title>Genomic Encyclopedia of Archaeal and Bacterial Type Strains, Phase II (KMG-II): from individual species to whole genera.</title>
        <authorList>
            <person name="Goeker M."/>
        </authorList>
    </citation>
    <scope>NUCLEOTIDE SEQUENCE [LARGE SCALE GENOMIC DNA]</scope>
    <source>
        <strain evidence="3 4">DSM 21226</strain>
    </source>
</reference>
<dbReference type="EMBL" id="JACCFH010000001">
    <property type="protein sequence ID" value="NYG32400.1"/>
    <property type="molecule type" value="Genomic_DNA"/>
</dbReference>
<dbReference type="Proteomes" id="UP000518288">
    <property type="component" value="Unassembled WGS sequence"/>
</dbReference>
<dbReference type="RefSeq" id="WP_179633296.1">
    <property type="nucleotide sequence ID" value="NZ_JACCFH010000001.1"/>
</dbReference>
<name>A0A7Y9UJ45_9BURK</name>
<dbReference type="InterPro" id="IPR007055">
    <property type="entry name" value="BON_dom"/>
</dbReference>
<feature type="signal peptide" evidence="1">
    <location>
        <begin position="1"/>
        <end position="34"/>
    </location>
</feature>
<comment type="caution">
    <text evidence="3">The sequence shown here is derived from an EMBL/GenBank/DDBJ whole genome shotgun (WGS) entry which is preliminary data.</text>
</comment>
<dbReference type="PANTHER" id="PTHR34606">
    <property type="entry name" value="BON DOMAIN-CONTAINING PROTEIN"/>
    <property type="match status" value="1"/>
</dbReference>
<dbReference type="InterPro" id="IPR014004">
    <property type="entry name" value="Transpt-assoc_nodulatn_dom_bac"/>
</dbReference>
<organism evidence="3 4">
    <name type="scientific">Sphaerotilus montanus</name>
    <dbReference type="NCBI Taxonomy" id="522889"/>
    <lineage>
        <taxon>Bacteria</taxon>
        <taxon>Pseudomonadati</taxon>
        <taxon>Pseudomonadota</taxon>
        <taxon>Betaproteobacteria</taxon>
        <taxon>Burkholderiales</taxon>
        <taxon>Sphaerotilaceae</taxon>
        <taxon>Sphaerotilus</taxon>
    </lineage>
</organism>
<dbReference type="PROSITE" id="PS50914">
    <property type="entry name" value="BON"/>
    <property type="match status" value="1"/>
</dbReference>
<evidence type="ECO:0000313" key="4">
    <source>
        <dbReference type="Proteomes" id="UP000518288"/>
    </source>
</evidence>
<dbReference type="InterPro" id="IPR051686">
    <property type="entry name" value="Lipoprotein_DolP"/>
</dbReference>
<sequence length="168" mass="17226">MNATRTSTAASTTASSSRLRWAVLTAASSLVLLAACGKQDDRTVGQKVDATVNAVEQKTDDAAEKLRQESADLKVRSGEALDKAADKTTSAANQVVATVEDAAITTAVNAELTKDPTLSALSINVDTAAGAVTLRGTAPSTVARERATALAMAVKGVRSVDNQLLIKG</sequence>
<evidence type="ECO:0000259" key="2">
    <source>
        <dbReference type="PROSITE" id="PS50914"/>
    </source>
</evidence>
<dbReference type="PANTHER" id="PTHR34606:SF15">
    <property type="entry name" value="BON DOMAIN-CONTAINING PROTEIN"/>
    <property type="match status" value="1"/>
</dbReference>
<evidence type="ECO:0000256" key="1">
    <source>
        <dbReference type="SAM" id="SignalP"/>
    </source>
</evidence>
<dbReference type="AlphaFoldDB" id="A0A7Y9UJ45"/>
<feature type="domain" description="BON" evidence="2">
    <location>
        <begin position="100"/>
        <end position="168"/>
    </location>
</feature>
<dbReference type="Pfam" id="PF04972">
    <property type="entry name" value="BON"/>
    <property type="match status" value="1"/>
</dbReference>
<accession>A0A7Y9UJ45</accession>
<dbReference type="Gene3D" id="3.30.1340.30">
    <property type="match status" value="1"/>
</dbReference>
<feature type="chain" id="PRO_5030679584" evidence="1">
    <location>
        <begin position="35"/>
        <end position="168"/>
    </location>
</feature>
<dbReference type="SMART" id="SM00749">
    <property type="entry name" value="BON"/>
    <property type="match status" value="1"/>
</dbReference>
<keyword evidence="4" id="KW-1185">Reference proteome</keyword>
<protein>
    <submittedName>
        <fullName evidence="3">Osmotically-inducible protein OsmY</fullName>
    </submittedName>
</protein>